<proteinExistence type="predicted"/>
<dbReference type="SUPFAM" id="SSF46689">
    <property type="entry name" value="Homeodomain-like"/>
    <property type="match status" value="1"/>
</dbReference>
<gene>
    <name evidence="10" type="ORF">TIFTF001_011099</name>
</gene>
<protein>
    <submittedName>
        <fullName evidence="10">Uncharacterized protein</fullName>
    </submittedName>
</protein>
<feature type="domain" description="HTH myb-type" evidence="9">
    <location>
        <begin position="204"/>
        <end position="258"/>
    </location>
</feature>
<evidence type="ECO:0000256" key="4">
    <source>
        <dbReference type="ARBA" id="ARBA00023125"/>
    </source>
</evidence>
<feature type="domain" description="Myb-like" evidence="8">
    <location>
        <begin position="157"/>
        <end position="203"/>
    </location>
</feature>
<evidence type="ECO:0000256" key="7">
    <source>
        <dbReference type="SAM" id="MobiDB-lite"/>
    </source>
</evidence>
<dbReference type="Proteomes" id="UP001187192">
    <property type="component" value="Unassembled WGS sequence"/>
</dbReference>
<feature type="domain" description="Myb-like" evidence="8">
    <location>
        <begin position="204"/>
        <end position="254"/>
    </location>
</feature>
<dbReference type="GO" id="GO:0005634">
    <property type="term" value="C:nucleus"/>
    <property type="evidence" value="ECO:0007669"/>
    <property type="project" value="UniProtKB-SubCell"/>
</dbReference>
<evidence type="ECO:0000259" key="8">
    <source>
        <dbReference type="PROSITE" id="PS50090"/>
    </source>
</evidence>
<dbReference type="Pfam" id="PF13921">
    <property type="entry name" value="Myb_DNA-bind_6"/>
    <property type="match status" value="1"/>
</dbReference>
<dbReference type="PROSITE" id="PS50090">
    <property type="entry name" value="MYB_LIKE"/>
    <property type="match status" value="2"/>
</dbReference>
<dbReference type="EMBL" id="BTGU01000013">
    <property type="protein sequence ID" value="GMN41875.1"/>
    <property type="molecule type" value="Genomic_DNA"/>
</dbReference>
<organism evidence="10 11">
    <name type="scientific">Ficus carica</name>
    <name type="common">Common fig</name>
    <dbReference type="NCBI Taxonomy" id="3494"/>
    <lineage>
        <taxon>Eukaryota</taxon>
        <taxon>Viridiplantae</taxon>
        <taxon>Streptophyta</taxon>
        <taxon>Embryophyta</taxon>
        <taxon>Tracheophyta</taxon>
        <taxon>Spermatophyta</taxon>
        <taxon>Magnoliopsida</taxon>
        <taxon>eudicotyledons</taxon>
        <taxon>Gunneridae</taxon>
        <taxon>Pentapetalae</taxon>
        <taxon>rosids</taxon>
        <taxon>fabids</taxon>
        <taxon>Rosales</taxon>
        <taxon>Moraceae</taxon>
        <taxon>Ficeae</taxon>
        <taxon>Ficus</taxon>
    </lineage>
</organism>
<dbReference type="FunFam" id="1.10.10.60:FF:000356">
    <property type="entry name" value="MYB transcription factor"/>
    <property type="match status" value="1"/>
</dbReference>
<evidence type="ECO:0000256" key="2">
    <source>
        <dbReference type="ARBA" id="ARBA00022737"/>
    </source>
</evidence>
<dbReference type="PANTHER" id="PTHR45614">
    <property type="entry name" value="MYB PROTEIN-RELATED"/>
    <property type="match status" value="1"/>
</dbReference>
<keyword evidence="2" id="KW-0677">Repeat</keyword>
<feature type="region of interest" description="Disordered" evidence="7">
    <location>
        <begin position="125"/>
        <end position="153"/>
    </location>
</feature>
<evidence type="ECO:0000256" key="6">
    <source>
        <dbReference type="ARBA" id="ARBA00023242"/>
    </source>
</evidence>
<feature type="region of interest" description="Disordered" evidence="7">
    <location>
        <begin position="1"/>
        <end position="31"/>
    </location>
</feature>
<keyword evidence="3" id="KW-0805">Transcription regulation</keyword>
<dbReference type="SMART" id="SM00717">
    <property type="entry name" value="SANT"/>
    <property type="match status" value="2"/>
</dbReference>
<keyword evidence="4" id="KW-0238">DNA-binding</keyword>
<keyword evidence="6" id="KW-0539">Nucleus</keyword>
<dbReference type="FunFam" id="1.10.10.60:FF:000060">
    <property type="entry name" value="MYB transcription factor"/>
    <property type="match status" value="1"/>
</dbReference>
<dbReference type="InterPro" id="IPR009057">
    <property type="entry name" value="Homeodomain-like_sf"/>
</dbReference>
<sequence>MANNCVLYTTRRTTAPTTEEEQNQNGLTTSSSMGMVYADMGSLSLTPNYRSLVSSSVSKSCSEVVVVENGRAAAFWGFPLNMGNCIVPRSFEEHQSSARGEGIIMEGKGCESSDGVVGESKALFEEHENHSSAPENNNNNGVNGKETDSGQSKLCARGHWRPAEDAKLKELVALYGPQNWNLIAEKLEGRSGKSCRLRWFNQLDPRINRRAFSEEEEERLMQAHRIYGNKWAMIARLFPGRTDNAVKNHWHVIMARKYREQSSAYRRRKLNQSIYRRTDHHLDHNNNNNNIINSSSSFVCGSDDHEHDYHYHGGSSAPPIRAGDYCFGSFVPAHHHHHHGSSGVGIGNVSPFPVGAVNGGHVGGGDGGVSYGLNCSPHMTSTGVEAVSSNKVPSNSGTKSNDNMTMEMLSQSKSFEQYRPSKIENHQTGGFHISHQHQQQQNLQSVSNATISQVSGSDNINININVNNEVMASHFEEGIPIPIPIPGPQFIDFLGVGAT</sequence>
<evidence type="ECO:0000313" key="10">
    <source>
        <dbReference type="EMBL" id="GMN41875.1"/>
    </source>
</evidence>
<name>A0AA88D2K4_FICCA</name>
<dbReference type="AlphaFoldDB" id="A0AA88D2K4"/>
<evidence type="ECO:0000256" key="1">
    <source>
        <dbReference type="ARBA" id="ARBA00004123"/>
    </source>
</evidence>
<feature type="domain" description="HTH myb-type" evidence="9">
    <location>
        <begin position="157"/>
        <end position="203"/>
    </location>
</feature>
<dbReference type="Gene3D" id="1.10.10.60">
    <property type="entry name" value="Homeodomain-like"/>
    <property type="match status" value="2"/>
</dbReference>
<keyword evidence="11" id="KW-1185">Reference proteome</keyword>
<keyword evidence="5" id="KW-0804">Transcription</keyword>
<comment type="subcellular location">
    <subcellularLocation>
        <location evidence="1">Nucleus</location>
    </subcellularLocation>
</comment>
<dbReference type="GO" id="GO:0000981">
    <property type="term" value="F:DNA-binding transcription factor activity, RNA polymerase II-specific"/>
    <property type="evidence" value="ECO:0007669"/>
    <property type="project" value="TreeGrafter"/>
</dbReference>
<dbReference type="InterPro" id="IPR017930">
    <property type="entry name" value="Myb_dom"/>
</dbReference>
<dbReference type="GO" id="GO:0000978">
    <property type="term" value="F:RNA polymerase II cis-regulatory region sequence-specific DNA binding"/>
    <property type="evidence" value="ECO:0007669"/>
    <property type="project" value="TreeGrafter"/>
</dbReference>
<dbReference type="PANTHER" id="PTHR45614:SF175">
    <property type="entry name" value="TRANSCRIPTION FACTOR MYB105-RELATED"/>
    <property type="match status" value="1"/>
</dbReference>
<comment type="caution">
    <text evidence="10">The sequence shown here is derived from an EMBL/GenBank/DDBJ whole genome shotgun (WGS) entry which is preliminary data.</text>
</comment>
<dbReference type="InterPro" id="IPR050560">
    <property type="entry name" value="MYB_TF"/>
</dbReference>
<evidence type="ECO:0000313" key="11">
    <source>
        <dbReference type="Proteomes" id="UP001187192"/>
    </source>
</evidence>
<evidence type="ECO:0000256" key="3">
    <source>
        <dbReference type="ARBA" id="ARBA00023015"/>
    </source>
</evidence>
<evidence type="ECO:0000256" key="5">
    <source>
        <dbReference type="ARBA" id="ARBA00023163"/>
    </source>
</evidence>
<accession>A0AA88D2K4</accession>
<feature type="compositionally biased region" description="Low complexity" evidence="7">
    <location>
        <begin position="131"/>
        <end position="144"/>
    </location>
</feature>
<reference evidence="10" key="1">
    <citation type="submission" date="2023-07" db="EMBL/GenBank/DDBJ databases">
        <title>draft genome sequence of fig (Ficus carica).</title>
        <authorList>
            <person name="Takahashi T."/>
            <person name="Nishimura K."/>
        </authorList>
    </citation>
    <scope>NUCLEOTIDE SEQUENCE</scope>
</reference>
<dbReference type="PROSITE" id="PS51294">
    <property type="entry name" value="HTH_MYB"/>
    <property type="match status" value="2"/>
</dbReference>
<evidence type="ECO:0000259" key="9">
    <source>
        <dbReference type="PROSITE" id="PS51294"/>
    </source>
</evidence>
<dbReference type="InterPro" id="IPR001005">
    <property type="entry name" value="SANT/Myb"/>
</dbReference>
<dbReference type="CDD" id="cd00167">
    <property type="entry name" value="SANT"/>
    <property type="match status" value="2"/>
</dbReference>